<accession>A0ABR2BK93</accession>
<dbReference type="InterPro" id="IPR052048">
    <property type="entry name" value="ST_Response_Regulator"/>
</dbReference>
<dbReference type="Proteomes" id="UP001472677">
    <property type="component" value="Unassembled WGS sequence"/>
</dbReference>
<reference evidence="1 2" key="1">
    <citation type="journal article" date="2024" name="G3 (Bethesda)">
        <title>Genome assembly of Hibiscus sabdariffa L. provides insights into metabolisms of medicinal natural products.</title>
        <authorList>
            <person name="Kim T."/>
        </authorList>
    </citation>
    <scope>NUCLEOTIDE SEQUENCE [LARGE SCALE GENOMIC DNA]</scope>
    <source>
        <strain evidence="1">TK-2024</strain>
        <tissue evidence="1">Old leaves</tissue>
    </source>
</reference>
<dbReference type="PROSITE" id="PS50110">
    <property type="entry name" value="RESPONSE_REGULATORY"/>
    <property type="match status" value="1"/>
</dbReference>
<sequence>MVLGNDASSSSLSNKNLSVLVVDDDPLIRMLHDNYLKHFGLKPLVVENGKEAVDLFQLGTSFDLILMDKEMPIMNGVEATKALRDMGATSMIVGVTSRGSPSEMQAFMEAGLDFCFEKPLTFDMIDFILKELNVNDDDDTNN</sequence>
<dbReference type="CDD" id="cd17546">
    <property type="entry name" value="REC_hyHK_CKI1_RcsC-like"/>
    <property type="match status" value="1"/>
</dbReference>
<comment type="caution">
    <text evidence="1">The sequence shown here is derived from an EMBL/GenBank/DDBJ whole genome shotgun (WGS) entry which is preliminary data.</text>
</comment>
<name>A0ABR2BK93_9ROSI</name>
<keyword evidence="2" id="KW-1185">Reference proteome</keyword>
<dbReference type="SUPFAM" id="SSF52172">
    <property type="entry name" value="CheY-like"/>
    <property type="match status" value="1"/>
</dbReference>
<dbReference type="Pfam" id="PF00072">
    <property type="entry name" value="Response_reg"/>
    <property type="match status" value="1"/>
</dbReference>
<protein>
    <submittedName>
        <fullName evidence="1">Uncharacterized protein</fullName>
    </submittedName>
</protein>
<dbReference type="PANTHER" id="PTHR43228:SF1">
    <property type="entry name" value="TWO-COMPONENT RESPONSE REGULATOR ARR22"/>
    <property type="match status" value="1"/>
</dbReference>
<organism evidence="1 2">
    <name type="scientific">Hibiscus sabdariffa</name>
    <name type="common">roselle</name>
    <dbReference type="NCBI Taxonomy" id="183260"/>
    <lineage>
        <taxon>Eukaryota</taxon>
        <taxon>Viridiplantae</taxon>
        <taxon>Streptophyta</taxon>
        <taxon>Embryophyta</taxon>
        <taxon>Tracheophyta</taxon>
        <taxon>Spermatophyta</taxon>
        <taxon>Magnoliopsida</taxon>
        <taxon>eudicotyledons</taxon>
        <taxon>Gunneridae</taxon>
        <taxon>Pentapetalae</taxon>
        <taxon>rosids</taxon>
        <taxon>malvids</taxon>
        <taxon>Malvales</taxon>
        <taxon>Malvaceae</taxon>
        <taxon>Malvoideae</taxon>
        <taxon>Hibiscus</taxon>
    </lineage>
</organism>
<dbReference type="SMART" id="SM00448">
    <property type="entry name" value="REC"/>
    <property type="match status" value="1"/>
</dbReference>
<dbReference type="InterPro" id="IPR001789">
    <property type="entry name" value="Sig_transdc_resp-reg_receiver"/>
</dbReference>
<gene>
    <name evidence="1" type="ORF">V6N12_072824</name>
</gene>
<evidence type="ECO:0000313" key="1">
    <source>
        <dbReference type="EMBL" id="KAK8507570.1"/>
    </source>
</evidence>
<evidence type="ECO:0000313" key="2">
    <source>
        <dbReference type="Proteomes" id="UP001472677"/>
    </source>
</evidence>
<dbReference type="PANTHER" id="PTHR43228">
    <property type="entry name" value="TWO-COMPONENT RESPONSE REGULATOR"/>
    <property type="match status" value="1"/>
</dbReference>
<dbReference type="InterPro" id="IPR011006">
    <property type="entry name" value="CheY-like_superfamily"/>
</dbReference>
<dbReference type="EMBL" id="JBBPBM010000108">
    <property type="protein sequence ID" value="KAK8507570.1"/>
    <property type="molecule type" value="Genomic_DNA"/>
</dbReference>
<proteinExistence type="predicted"/>
<dbReference type="Gene3D" id="3.40.50.2300">
    <property type="match status" value="1"/>
</dbReference>